<dbReference type="InParanoid" id="A0A2G5C0A8"/>
<evidence type="ECO:0000313" key="1">
    <source>
        <dbReference type="EMBL" id="PIA24710.1"/>
    </source>
</evidence>
<gene>
    <name evidence="1" type="ORF">AQUCO_78000001v1</name>
</gene>
<dbReference type="AlphaFoldDB" id="A0A2G5C0A8"/>
<dbReference type="Gene3D" id="3.10.280.10">
    <property type="entry name" value="Mitochondrial glycoprotein"/>
    <property type="match status" value="1"/>
</dbReference>
<accession>A0A2G5C0A8</accession>
<organism evidence="1 2">
    <name type="scientific">Aquilegia coerulea</name>
    <name type="common">Rocky mountain columbine</name>
    <dbReference type="NCBI Taxonomy" id="218851"/>
    <lineage>
        <taxon>Eukaryota</taxon>
        <taxon>Viridiplantae</taxon>
        <taxon>Streptophyta</taxon>
        <taxon>Embryophyta</taxon>
        <taxon>Tracheophyta</taxon>
        <taxon>Spermatophyta</taxon>
        <taxon>Magnoliopsida</taxon>
        <taxon>Ranunculales</taxon>
        <taxon>Ranunculaceae</taxon>
        <taxon>Thalictroideae</taxon>
        <taxon>Aquilegia</taxon>
    </lineage>
</organism>
<proteinExistence type="predicted"/>
<dbReference type="InterPro" id="IPR036561">
    <property type="entry name" value="MAM33_sf"/>
</dbReference>
<name>A0A2G5C0A8_AQUCA</name>
<dbReference type="InterPro" id="IPR003428">
    <property type="entry name" value="MAM33"/>
</dbReference>
<evidence type="ECO:0008006" key="3">
    <source>
        <dbReference type="Google" id="ProtNLM"/>
    </source>
</evidence>
<keyword evidence="2" id="KW-1185">Reference proteome</keyword>
<dbReference type="Proteomes" id="UP000230069">
    <property type="component" value="Unassembled WGS sequence"/>
</dbReference>
<dbReference type="GO" id="GO:0005759">
    <property type="term" value="C:mitochondrial matrix"/>
    <property type="evidence" value="ECO:0007669"/>
    <property type="project" value="InterPro"/>
</dbReference>
<sequence length="306" mass="33996">MASLLRRTNQLSRFYSIATRKSTSCASVSSLLLKRDFVSSSNKTPTPTCPFHSSPCRCFSSSSSSSSINPSTPTCPIHSTSPCRCFSSSSSSSSVSVTKHPEVPSDVKLSQAIDSEIQYVKQENDDLDQLTLGMPIRLMDPIAEGGLLPDGFPFEVIDNPGDQTITLKRELNGESIEVLVHMSVAGEHDQEDDDDDNKSDQVEISLTVTVTKGDGPRLEFTCIGYSEGITIEGMLMKGPEGSSKELPYEGPEFTDLDENLQREFHGYLERRGITMSLQNFLREYMMKKEGKEYVNWLKNMKEFVQN</sequence>
<dbReference type="PANTHER" id="PTHR10826:SF27">
    <property type="entry name" value="OS06G0326500 PROTEIN"/>
    <property type="match status" value="1"/>
</dbReference>
<dbReference type="STRING" id="218851.A0A2G5C0A8"/>
<reference evidence="1 2" key="1">
    <citation type="submission" date="2017-09" db="EMBL/GenBank/DDBJ databases">
        <title>WGS assembly of Aquilegia coerulea Goldsmith.</title>
        <authorList>
            <person name="Hodges S."/>
            <person name="Kramer E."/>
            <person name="Nordborg M."/>
            <person name="Tomkins J."/>
            <person name="Borevitz J."/>
            <person name="Derieg N."/>
            <person name="Yan J."/>
            <person name="Mihaltcheva S."/>
            <person name="Hayes R.D."/>
            <person name="Rokhsar D."/>
        </authorList>
    </citation>
    <scope>NUCLEOTIDE SEQUENCE [LARGE SCALE GENOMIC DNA]</scope>
    <source>
        <strain evidence="2">cv. Goldsmith</strain>
    </source>
</reference>
<protein>
    <recommendedName>
        <fullName evidence="3">Mitochondrial glycoprotein</fullName>
    </recommendedName>
</protein>
<dbReference type="Pfam" id="PF02330">
    <property type="entry name" value="MAM33"/>
    <property type="match status" value="1"/>
</dbReference>
<evidence type="ECO:0000313" key="2">
    <source>
        <dbReference type="Proteomes" id="UP000230069"/>
    </source>
</evidence>
<dbReference type="EMBL" id="KZ305435">
    <property type="protein sequence ID" value="PIA24710.1"/>
    <property type="molecule type" value="Genomic_DNA"/>
</dbReference>
<dbReference type="PANTHER" id="PTHR10826">
    <property type="entry name" value="COMPLEMENT COMPONENT 1"/>
    <property type="match status" value="1"/>
</dbReference>
<dbReference type="OrthoDB" id="278212at2759"/>
<dbReference type="SUPFAM" id="SSF54529">
    <property type="entry name" value="Mitochondrial glycoprotein MAM33-like"/>
    <property type="match status" value="1"/>
</dbReference>